<evidence type="ECO:0000313" key="1">
    <source>
        <dbReference type="EMBL" id="PZO52838.1"/>
    </source>
</evidence>
<organism evidence="1 2">
    <name type="scientific">Phormidesmis priestleyi</name>
    <dbReference type="NCBI Taxonomy" id="268141"/>
    <lineage>
        <taxon>Bacteria</taxon>
        <taxon>Bacillati</taxon>
        <taxon>Cyanobacteriota</taxon>
        <taxon>Cyanophyceae</taxon>
        <taxon>Leptolyngbyales</taxon>
        <taxon>Leptolyngbyaceae</taxon>
        <taxon>Phormidesmis</taxon>
    </lineage>
</organism>
<proteinExistence type="predicted"/>
<comment type="caution">
    <text evidence="1">The sequence shown here is derived from an EMBL/GenBank/DDBJ whole genome shotgun (WGS) entry which is preliminary data.</text>
</comment>
<dbReference type="Proteomes" id="UP000249794">
    <property type="component" value="Unassembled WGS sequence"/>
</dbReference>
<reference evidence="2" key="1">
    <citation type="submission" date="2018-04" db="EMBL/GenBank/DDBJ databases">
        <authorList>
            <person name="Cornet L."/>
        </authorList>
    </citation>
    <scope>NUCLEOTIDE SEQUENCE [LARGE SCALE GENOMIC DNA]</scope>
</reference>
<sequence length="111" mass="11858">MNLSELPRESLPAQGQQAIEQLTNTFPFLANRDVYLGIEGSPKVVDGALSLDDTHVKIGQLNLPIASVASQLGLSQSELEQQIDSLLVQRGLTPADVRIIDGKIVITGANP</sequence>
<evidence type="ECO:0000313" key="2">
    <source>
        <dbReference type="Proteomes" id="UP000249794"/>
    </source>
</evidence>
<accession>A0A2W4ZCZ8</accession>
<dbReference type="EMBL" id="QBMP01000138">
    <property type="protein sequence ID" value="PZO52838.1"/>
    <property type="molecule type" value="Genomic_DNA"/>
</dbReference>
<dbReference type="AlphaFoldDB" id="A0A2W4ZCZ8"/>
<protein>
    <submittedName>
        <fullName evidence="1">Uncharacterized protein</fullName>
    </submittedName>
</protein>
<reference evidence="1 2" key="2">
    <citation type="submission" date="2018-06" db="EMBL/GenBank/DDBJ databases">
        <title>Metagenomic assembly of (sub)arctic Cyanobacteria and their associated microbiome from non-axenic cultures.</title>
        <authorList>
            <person name="Baurain D."/>
        </authorList>
    </citation>
    <scope>NUCLEOTIDE SEQUENCE [LARGE SCALE GENOMIC DNA]</scope>
    <source>
        <strain evidence="1">ULC027bin1</strain>
    </source>
</reference>
<gene>
    <name evidence="1" type="ORF">DCF15_13215</name>
</gene>
<name>A0A2W4ZCZ8_9CYAN</name>